<proteinExistence type="predicted"/>
<dbReference type="InterPro" id="IPR029063">
    <property type="entry name" value="SAM-dependent_MTases_sf"/>
</dbReference>
<protein>
    <submittedName>
        <fullName evidence="2">Methyltransferase type 11</fullName>
    </submittedName>
</protein>
<dbReference type="EMBL" id="CP021056">
    <property type="protein sequence ID" value="QXE22903.1"/>
    <property type="molecule type" value="Genomic_DNA"/>
</dbReference>
<sequence>MYTITNNKLILQPYLTKGGVWDDGILTFSIPHSSPAMEANSYYFNQEEWAKAYLQYCHQDEEFRSLWQAAMGSWDGKIVVDVGCGPGNLLACLGGSPKLMIGVDIAKGSLKIAEKFGYVPILADAHNLPLVSGFADIVTLNATLHHCDDMGKVLAEAARLLKPGGILISDRDQQLSSMNFKGISALLWRSRVWVWRLLRKGAHASREHQKRMLATEIHVDKPGDGVFPELYFHTLEPMGFSVNVYPHNNQVGAAVLQGNYGKAMWHWRFVQRLSGINPYTPEAAMSLMCVARKK</sequence>
<dbReference type="Gene3D" id="3.40.50.150">
    <property type="entry name" value="Vaccinia Virus protein VP39"/>
    <property type="match status" value="1"/>
</dbReference>
<feature type="domain" description="Methyltransferase type 11" evidence="1">
    <location>
        <begin position="80"/>
        <end position="168"/>
    </location>
</feature>
<dbReference type="GO" id="GO:0032259">
    <property type="term" value="P:methylation"/>
    <property type="evidence" value="ECO:0007669"/>
    <property type="project" value="UniProtKB-KW"/>
</dbReference>
<dbReference type="InterPro" id="IPR013216">
    <property type="entry name" value="Methyltransf_11"/>
</dbReference>
<evidence type="ECO:0000313" key="2">
    <source>
        <dbReference type="EMBL" id="QXE22903.1"/>
    </source>
</evidence>
<dbReference type="SUPFAM" id="SSF53335">
    <property type="entry name" value="S-adenosyl-L-methionine-dependent methyltransferases"/>
    <property type="match status" value="1"/>
</dbReference>
<dbReference type="Pfam" id="PF08241">
    <property type="entry name" value="Methyltransf_11"/>
    <property type="match status" value="1"/>
</dbReference>
<reference evidence="2" key="1">
    <citation type="submission" date="2017-04" db="EMBL/GenBank/DDBJ databases">
        <title>Genome deletions in a multicellular cyanobacterial endosymbiont for morphological adaptation in marine diatoms.</title>
        <authorList>
            <person name="Wang Y."/>
            <person name="Gao H."/>
            <person name="Li R."/>
            <person name="Xu X."/>
        </authorList>
    </citation>
    <scope>NUCLEOTIDE SEQUENCE</scope>
    <source>
        <strain evidence="2">FACHB 800</strain>
    </source>
</reference>
<organism evidence="2 3">
    <name type="scientific">Richelia sinica FACHB-800</name>
    <dbReference type="NCBI Taxonomy" id="1357546"/>
    <lineage>
        <taxon>Bacteria</taxon>
        <taxon>Bacillati</taxon>
        <taxon>Cyanobacteriota</taxon>
        <taxon>Cyanophyceae</taxon>
        <taxon>Nostocales</taxon>
        <taxon>Nostocaceae</taxon>
        <taxon>Richelia</taxon>
    </lineage>
</organism>
<dbReference type="Proteomes" id="UP000683511">
    <property type="component" value="Chromosome"/>
</dbReference>
<dbReference type="CDD" id="cd02440">
    <property type="entry name" value="AdoMet_MTases"/>
    <property type="match status" value="1"/>
</dbReference>
<evidence type="ECO:0000259" key="1">
    <source>
        <dbReference type="Pfam" id="PF08241"/>
    </source>
</evidence>
<dbReference type="KEGG" id="rsin:B6N60_01590"/>
<dbReference type="RefSeq" id="WP_190601586.1">
    <property type="nucleotide sequence ID" value="NZ_CP021056.1"/>
</dbReference>
<keyword evidence="2" id="KW-0808">Transferase</keyword>
<dbReference type="PANTHER" id="PTHR43591">
    <property type="entry name" value="METHYLTRANSFERASE"/>
    <property type="match status" value="1"/>
</dbReference>
<evidence type="ECO:0000313" key="3">
    <source>
        <dbReference type="Proteomes" id="UP000683511"/>
    </source>
</evidence>
<keyword evidence="3" id="KW-1185">Reference proteome</keyword>
<keyword evidence="2" id="KW-0489">Methyltransferase</keyword>
<name>A0A975Y480_9NOST</name>
<accession>A0A975Y480</accession>
<dbReference type="AlphaFoldDB" id="A0A975Y480"/>
<dbReference type="GO" id="GO:0008757">
    <property type="term" value="F:S-adenosylmethionine-dependent methyltransferase activity"/>
    <property type="evidence" value="ECO:0007669"/>
    <property type="project" value="InterPro"/>
</dbReference>
<gene>
    <name evidence="2" type="ORF">B6N60_01590</name>
</gene>